<dbReference type="KEGG" id="lpaa:BHS01_00325"/>
<reference evidence="2 3" key="1">
    <citation type="submission" date="2016-09" db="EMBL/GenBank/DDBJ databases">
        <title>Lactic acid bacteria from MAP meat Genome sequencing and assembly.</title>
        <authorList>
            <person name="Behr J."/>
            <person name="Hilgarth M."/>
            <person name="Vogel R.F."/>
        </authorList>
    </citation>
    <scope>NUCLEOTIDE SEQUENCE [LARGE SCALE GENOMIC DNA]</scope>
    <source>
        <strain evidence="2 3">TMW21615</strain>
    </source>
</reference>
<dbReference type="AlphaFoldDB" id="A0A7L4WCY5"/>
<dbReference type="EMBL" id="CP017195">
    <property type="protein sequence ID" value="QDJ27115.1"/>
    <property type="molecule type" value="Genomic_DNA"/>
</dbReference>
<sequence length="109" mass="12809">MADNWIDDTYKRAEIERREREDANRQQSKEFFDGLKNKAESERAEMEELQRKTAQKIHHDNSVKRDKELNEAKQKAMQQVQSEYESKHGVNSDKTDGINQAWSNLAKGL</sequence>
<proteinExistence type="predicted"/>
<feature type="compositionally biased region" description="Basic and acidic residues" evidence="1">
    <location>
        <begin position="84"/>
        <end position="96"/>
    </location>
</feature>
<accession>A0A7L4WCY5</accession>
<protein>
    <submittedName>
        <fullName evidence="2">Uncharacterized protein</fullName>
    </submittedName>
</protein>
<evidence type="ECO:0000256" key="1">
    <source>
        <dbReference type="SAM" id="MobiDB-lite"/>
    </source>
</evidence>
<dbReference type="Proteomes" id="UP000516280">
    <property type="component" value="Chromosome"/>
</dbReference>
<name>A0A7L4WCY5_9LACT</name>
<feature type="region of interest" description="Disordered" evidence="1">
    <location>
        <begin position="1"/>
        <end position="109"/>
    </location>
</feature>
<gene>
    <name evidence="2" type="ORF">BHS01_00325</name>
</gene>
<dbReference type="RefSeq" id="WP_109833805.1">
    <property type="nucleotide sequence ID" value="NZ_CP017195.1"/>
</dbReference>
<evidence type="ECO:0000313" key="3">
    <source>
        <dbReference type="Proteomes" id="UP000516280"/>
    </source>
</evidence>
<feature type="compositionally biased region" description="Basic and acidic residues" evidence="1">
    <location>
        <begin position="8"/>
        <end position="74"/>
    </location>
</feature>
<organism evidence="2 3">
    <name type="scientific">Pseudolactococcus paracarnosus</name>
    <dbReference type="NCBI Taxonomy" id="2749962"/>
    <lineage>
        <taxon>Bacteria</taxon>
        <taxon>Bacillati</taxon>
        <taxon>Bacillota</taxon>
        <taxon>Bacilli</taxon>
        <taxon>Lactobacillales</taxon>
        <taxon>Streptococcaceae</taxon>
        <taxon>Pseudolactococcus</taxon>
    </lineage>
</organism>
<evidence type="ECO:0000313" key="2">
    <source>
        <dbReference type="EMBL" id="QDJ27115.1"/>
    </source>
</evidence>